<keyword evidence="2" id="KW-1185">Reference proteome</keyword>
<dbReference type="EMBL" id="KQ991761">
    <property type="protein sequence ID" value="KZV51311.1"/>
    <property type="molecule type" value="Genomic_DNA"/>
</dbReference>
<gene>
    <name evidence="1" type="ORF">F511_43823</name>
</gene>
<proteinExistence type="predicted"/>
<dbReference type="Proteomes" id="UP000250235">
    <property type="component" value="Unassembled WGS sequence"/>
</dbReference>
<dbReference type="AlphaFoldDB" id="A0A2Z7CW31"/>
<accession>A0A2Z7CW31</accession>
<evidence type="ECO:0000313" key="2">
    <source>
        <dbReference type="Proteomes" id="UP000250235"/>
    </source>
</evidence>
<evidence type="ECO:0000313" key="1">
    <source>
        <dbReference type="EMBL" id="KZV51311.1"/>
    </source>
</evidence>
<reference evidence="1 2" key="1">
    <citation type="journal article" date="2015" name="Proc. Natl. Acad. Sci. U.S.A.">
        <title>The resurrection genome of Boea hygrometrica: A blueprint for survival of dehydration.</title>
        <authorList>
            <person name="Xiao L."/>
            <person name="Yang G."/>
            <person name="Zhang L."/>
            <person name="Yang X."/>
            <person name="Zhao S."/>
            <person name="Ji Z."/>
            <person name="Zhou Q."/>
            <person name="Hu M."/>
            <person name="Wang Y."/>
            <person name="Chen M."/>
            <person name="Xu Y."/>
            <person name="Jin H."/>
            <person name="Xiao X."/>
            <person name="Hu G."/>
            <person name="Bao F."/>
            <person name="Hu Y."/>
            <person name="Wan P."/>
            <person name="Li L."/>
            <person name="Deng X."/>
            <person name="Kuang T."/>
            <person name="Xiang C."/>
            <person name="Zhu J.K."/>
            <person name="Oliver M.J."/>
            <person name="He Y."/>
        </authorList>
    </citation>
    <scope>NUCLEOTIDE SEQUENCE [LARGE SCALE GENOMIC DNA]</scope>
    <source>
        <strain evidence="2">cv. XS01</strain>
    </source>
</reference>
<protein>
    <submittedName>
        <fullName evidence="1">Uncharacterized protein</fullName>
    </submittedName>
</protein>
<organism evidence="1 2">
    <name type="scientific">Dorcoceras hygrometricum</name>
    <dbReference type="NCBI Taxonomy" id="472368"/>
    <lineage>
        <taxon>Eukaryota</taxon>
        <taxon>Viridiplantae</taxon>
        <taxon>Streptophyta</taxon>
        <taxon>Embryophyta</taxon>
        <taxon>Tracheophyta</taxon>
        <taxon>Spermatophyta</taxon>
        <taxon>Magnoliopsida</taxon>
        <taxon>eudicotyledons</taxon>
        <taxon>Gunneridae</taxon>
        <taxon>Pentapetalae</taxon>
        <taxon>asterids</taxon>
        <taxon>lamiids</taxon>
        <taxon>Lamiales</taxon>
        <taxon>Gesneriaceae</taxon>
        <taxon>Didymocarpoideae</taxon>
        <taxon>Trichosporeae</taxon>
        <taxon>Loxocarpinae</taxon>
        <taxon>Dorcoceras</taxon>
    </lineage>
</organism>
<name>A0A2Z7CW31_9LAMI</name>
<sequence length="92" mass="10655">MRKIPELNPYILKRFKQIYVQHKSVRNCASANCLNSDYDDVNDYVITAKPSADLARRRFLHCYVFCCQLLVQHCSSAVNGSLNSDCQQIRQQ</sequence>